<evidence type="ECO:0000313" key="2">
    <source>
        <dbReference type="EMBL" id="GIE53106.1"/>
    </source>
</evidence>
<comment type="caution">
    <text evidence="2">The sequence shown here is derived from an EMBL/GenBank/DDBJ whole genome shotgun (WGS) entry which is preliminary data.</text>
</comment>
<proteinExistence type="predicted"/>
<evidence type="ECO:0000256" key="1">
    <source>
        <dbReference type="SAM" id="MobiDB-lite"/>
    </source>
</evidence>
<sequence length="113" mass="11306">MIMPHGFGARRLTGAATIRWSADGPARLPALADAAVVRAVTATASGAGPDGWVEATIPSEHTARACQELLRPGAATGRSGRARPPCRAVGPGRCGACGDPAPSSGTDPPDAPR</sequence>
<accession>A0A919MPZ0</accession>
<reference evidence="2" key="1">
    <citation type="submission" date="2021-01" db="EMBL/GenBank/DDBJ databases">
        <title>Whole genome shotgun sequence of Actinoplanes nipponensis NBRC 14063.</title>
        <authorList>
            <person name="Komaki H."/>
            <person name="Tamura T."/>
        </authorList>
    </citation>
    <scope>NUCLEOTIDE SEQUENCE</scope>
    <source>
        <strain evidence="2">NBRC 14063</strain>
    </source>
</reference>
<feature type="region of interest" description="Disordered" evidence="1">
    <location>
        <begin position="71"/>
        <end position="113"/>
    </location>
</feature>
<name>A0A919MPZ0_9ACTN</name>
<evidence type="ECO:0000313" key="3">
    <source>
        <dbReference type="Proteomes" id="UP000647172"/>
    </source>
</evidence>
<keyword evidence="3" id="KW-1185">Reference proteome</keyword>
<gene>
    <name evidence="2" type="ORF">Ani05nite_66400</name>
</gene>
<dbReference type="Proteomes" id="UP000647172">
    <property type="component" value="Unassembled WGS sequence"/>
</dbReference>
<protein>
    <submittedName>
        <fullName evidence="2">Uncharacterized protein</fullName>
    </submittedName>
</protein>
<organism evidence="2 3">
    <name type="scientific">Actinoplanes nipponensis</name>
    <dbReference type="NCBI Taxonomy" id="135950"/>
    <lineage>
        <taxon>Bacteria</taxon>
        <taxon>Bacillati</taxon>
        <taxon>Actinomycetota</taxon>
        <taxon>Actinomycetes</taxon>
        <taxon>Micromonosporales</taxon>
        <taxon>Micromonosporaceae</taxon>
        <taxon>Actinoplanes</taxon>
    </lineage>
</organism>
<dbReference type="EMBL" id="BOMQ01000079">
    <property type="protein sequence ID" value="GIE53106.1"/>
    <property type="molecule type" value="Genomic_DNA"/>
</dbReference>
<dbReference type="AlphaFoldDB" id="A0A919MPZ0"/>